<evidence type="ECO:0000313" key="1">
    <source>
        <dbReference type="EMBL" id="PIV50559.1"/>
    </source>
</evidence>
<organism evidence="1 2">
    <name type="scientific">Candidatus Falkowbacteria bacterium CG02_land_8_20_14_3_00_36_14</name>
    <dbReference type="NCBI Taxonomy" id="1974560"/>
    <lineage>
        <taxon>Bacteria</taxon>
        <taxon>Candidatus Falkowiibacteriota</taxon>
    </lineage>
</organism>
<dbReference type="Proteomes" id="UP000228896">
    <property type="component" value="Unassembled WGS sequence"/>
</dbReference>
<accession>A0A2M7DLA0</accession>
<gene>
    <name evidence="1" type="ORF">COS18_04710</name>
</gene>
<protein>
    <submittedName>
        <fullName evidence="1">Uncharacterized protein</fullName>
    </submittedName>
</protein>
<sequence>MPEGNKEVEVAGVAREIPLYYEEDGQSVTGSMSNEVSNILVKLQRNCLNITQALIKKQTAKEQDLINLQKKEKDLISQQKNLLKKLPH</sequence>
<reference evidence="2" key="1">
    <citation type="submission" date="2017-09" db="EMBL/GenBank/DDBJ databases">
        <title>Depth-based differentiation of microbial function through sediment-hosted aquifers and enrichment of novel symbionts in the deep terrestrial subsurface.</title>
        <authorList>
            <person name="Probst A.J."/>
            <person name="Ladd B."/>
            <person name="Jarett J.K."/>
            <person name="Geller-Mcgrath D.E."/>
            <person name="Sieber C.M.K."/>
            <person name="Emerson J.B."/>
            <person name="Anantharaman K."/>
            <person name="Thomas B.C."/>
            <person name="Malmstrom R."/>
            <person name="Stieglmeier M."/>
            <person name="Klingl A."/>
            <person name="Woyke T."/>
            <person name="Ryan C.M."/>
            <person name="Banfield J.F."/>
        </authorList>
    </citation>
    <scope>NUCLEOTIDE SEQUENCE [LARGE SCALE GENOMIC DNA]</scope>
</reference>
<comment type="caution">
    <text evidence="1">The sequence shown here is derived from an EMBL/GenBank/DDBJ whole genome shotgun (WGS) entry which is preliminary data.</text>
</comment>
<dbReference type="EMBL" id="PETS01000121">
    <property type="protein sequence ID" value="PIV50559.1"/>
    <property type="molecule type" value="Genomic_DNA"/>
</dbReference>
<dbReference type="AlphaFoldDB" id="A0A2M7DLA0"/>
<evidence type="ECO:0000313" key="2">
    <source>
        <dbReference type="Proteomes" id="UP000228896"/>
    </source>
</evidence>
<proteinExistence type="predicted"/>
<name>A0A2M7DLA0_9BACT</name>